<dbReference type="GO" id="GO:0006120">
    <property type="term" value="P:mitochondrial electron transport, NADH to ubiquinone"/>
    <property type="evidence" value="ECO:0007669"/>
    <property type="project" value="InterPro"/>
</dbReference>
<dbReference type="GO" id="GO:0045271">
    <property type="term" value="C:respiratory chain complex I"/>
    <property type="evidence" value="ECO:0007669"/>
    <property type="project" value="InterPro"/>
</dbReference>
<dbReference type="STRING" id="1095629.A0A0C9XKC0"/>
<dbReference type="PANTHER" id="PTHR21382">
    <property type="entry name" value="NADH-UBIQUINONE OXIDOREDUCTASE SUBUNIT"/>
    <property type="match status" value="1"/>
</dbReference>
<dbReference type="GO" id="GO:0005743">
    <property type="term" value="C:mitochondrial inner membrane"/>
    <property type="evidence" value="ECO:0007669"/>
    <property type="project" value="UniProtKB-SubCell"/>
</dbReference>
<evidence type="ECO:0000256" key="3">
    <source>
        <dbReference type="ARBA" id="ARBA00022792"/>
    </source>
</evidence>
<sequence length="157" mass="16187">MSESNDATAFTYKSPFKYATAVGIQASAVGLVVSTLQNALGNHSHGAMGVVTRTGGTIGLFAAMGATFAFTETAVANHRQTNDAWNGAAGACSAGFLAGVRSRSLPMAVGGCVLLGAAMGTYDYSGQLAGETSITKEERRKNFFKTPPKPIIDVTTE</sequence>
<dbReference type="HOGENOM" id="CLU_088319_1_0_1"/>
<dbReference type="PANTHER" id="PTHR21382:SF1">
    <property type="entry name" value="NADH DEHYDROGENASE [UBIQUINONE] 1 ALPHA SUBCOMPLEX SUBUNIT 11"/>
    <property type="match status" value="1"/>
</dbReference>
<organism evidence="7 8">
    <name type="scientific">Laccaria amethystina LaAM-08-1</name>
    <dbReference type="NCBI Taxonomy" id="1095629"/>
    <lineage>
        <taxon>Eukaryota</taxon>
        <taxon>Fungi</taxon>
        <taxon>Dikarya</taxon>
        <taxon>Basidiomycota</taxon>
        <taxon>Agaricomycotina</taxon>
        <taxon>Agaricomycetes</taxon>
        <taxon>Agaricomycetidae</taxon>
        <taxon>Agaricales</taxon>
        <taxon>Agaricineae</taxon>
        <taxon>Hydnangiaceae</taxon>
        <taxon>Laccaria</taxon>
    </lineage>
</organism>
<evidence type="ECO:0000256" key="4">
    <source>
        <dbReference type="ARBA" id="ARBA00022989"/>
    </source>
</evidence>
<evidence type="ECO:0000256" key="6">
    <source>
        <dbReference type="ARBA" id="ARBA00023136"/>
    </source>
</evidence>
<dbReference type="OrthoDB" id="1913277at2759"/>
<evidence type="ECO:0000313" key="8">
    <source>
        <dbReference type="Proteomes" id="UP000054477"/>
    </source>
</evidence>
<dbReference type="InterPro" id="IPR039205">
    <property type="entry name" value="NDUFA11"/>
</dbReference>
<keyword evidence="4" id="KW-1133">Transmembrane helix</keyword>
<evidence type="ECO:0000256" key="1">
    <source>
        <dbReference type="ARBA" id="ARBA00004448"/>
    </source>
</evidence>
<dbReference type="AlphaFoldDB" id="A0A0C9XKC0"/>
<gene>
    <name evidence="7" type="ORF">K443DRAFT_342203</name>
</gene>
<evidence type="ECO:0000256" key="5">
    <source>
        <dbReference type="ARBA" id="ARBA00023128"/>
    </source>
</evidence>
<evidence type="ECO:0000313" key="7">
    <source>
        <dbReference type="EMBL" id="KIK05471.1"/>
    </source>
</evidence>
<protein>
    <submittedName>
        <fullName evidence="7">Uncharacterized protein</fullName>
    </submittedName>
</protein>
<keyword evidence="3" id="KW-0999">Mitochondrion inner membrane</keyword>
<comment type="subcellular location">
    <subcellularLocation>
        <location evidence="1">Mitochondrion inner membrane</location>
        <topology evidence="1">Multi-pass membrane protein</topology>
    </subcellularLocation>
</comment>
<dbReference type="Proteomes" id="UP000054477">
    <property type="component" value="Unassembled WGS sequence"/>
</dbReference>
<reference evidence="7 8" key="1">
    <citation type="submission" date="2014-04" db="EMBL/GenBank/DDBJ databases">
        <authorList>
            <consortium name="DOE Joint Genome Institute"/>
            <person name="Kuo A."/>
            <person name="Kohler A."/>
            <person name="Nagy L.G."/>
            <person name="Floudas D."/>
            <person name="Copeland A."/>
            <person name="Barry K.W."/>
            <person name="Cichocki N."/>
            <person name="Veneault-Fourrey C."/>
            <person name="LaButti K."/>
            <person name="Lindquist E.A."/>
            <person name="Lipzen A."/>
            <person name="Lundell T."/>
            <person name="Morin E."/>
            <person name="Murat C."/>
            <person name="Sun H."/>
            <person name="Tunlid A."/>
            <person name="Henrissat B."/>
            <person name="Grigoriev I.V."/>
            <person name="Hibbett D.S."/>
            <person name="Martin F."/>
            <person name="Nordberg H.P."/>
            <person name="Cantor M.N."/>
            <person name="Hua S.X."/>
        </authorList>
    </citation>
    <scope>NUCLEOTIDE SEQUENCE [LARGE SCALE GENOMIC DNA]</scope>
    <source>
        <strain evidence="7 8">LaAM-08-1</strain>
    </source>
</reference>
<accession>A0A0C9XKC0</accession>
<dbReference type="EMBL" id="KN838559">
    <property type="protein sequence ID" value="KIK05471.1"/>
    <property type="molecule type" value="Genomic_DNA"/>
</dbReference>
<evidence type="ECO:0000256" key="2">
    <source>
        <dbReference type="ARBA" id="ARBA00022692"/>
    </source>
</evidence>
<keyword evidence="8" id="KW-1185">Reference proteome</keyword>
<keyword evidence="5" id="KW-0496">Mitochondrion</keyword>
<keyword evidence="2" id="KW-0812">Transmembrane</keyword>
<reference evidence="8" key="2">
    <citation type="submission" date="2015-01" db="EMBL/GenBank/DDBJ databases">
        <title>Evolutionary Origins and Diversification of the Mycorrhizal Mutualists.</title>
        <authorList>
            <consortium name="DOE Joint Genome Institute"/>
            <consortium name="Mycorrhizal Genomics Consortium"/>
            <person name="Kohler A."/>
            <person name="Kuo A."/>
            <person name="Nagy L.G."/>
            <person name="Floudas D."/>
            <person name="Copeland A."/>
            <person name="Barry K.W."/>
            <person name="Cichocki N."/>
            <person name="Veneault-Fourrey C."/>
            <person name="LaButti K."/>
            <person name="Lindquist E.A."/>
            <person name="Lipzen A."/>
            <person name="Lundell T."/>
            <person name="Morin E."/>
            <person name="Murat C."/>
            <person name="Riley R."/>
            <person name="Ohm R."/>
            <person name="Sun H."/>
            <person name="Tunlid A."/>
            <person name="Henrissat B."/>
            <person name="Grigoriev I.V."/>
            <person name="Hibbett D.S."/>
            <person name="Martin F."/>
        </authorList>
    </citation>
    <scope>NUCLEOTIDE SEQUENCE [LARGE SCALE GENOMIC DNA]</scope>
    <source>
        <strain evidence="8">LaAM-08-1</strain>
    </source>
</reference>
<name>A0A0C9XKC0_9AGAR</name>
<keyword evidence="6" id="KW-0472">Membrane</keyword>
<proteinExistence type="predicted"/>